<name>A0A1H8NW71_9HYPH</name>
<proteinExistence type="predicted"/>
<dbReference type="Proteomes" id="UP000198939">
    <property type="component" value="Unassembled WGS sequence"/>
</dbReference>
<keyword evidence="4" id="KW-1185">Reference proteome</keyword>
<reference evidence="2 4" key="1">
    <citation type="submission" date="2016-10" db="EMBL/GenBank/DDBJ databases">
        <authorList>
            <person name="Varghese N."/>
            <person name="Submissions S."/>
        </authorList>
    </citation>
    <scope>NUCLEOTIDE SEQUENCE [LARGE SCALE GENOMIC DNA]</scope>
    <source>
        <strain evidence="2 4">CGMCC 1.7071</strain>
    </source>
</reference>
<evidence type="ECO:0000313" key="1">
    <source>
        <dbReference type="EMBL" id="SEI00079.1"/>
    </source>
</evidence>
<accession>A0A1H8NW71</accession>
<dbReference type="Proteomes" id="UP000183063">
    <property type="component" value="Unassembled WGS sequence"/>
</dbReference>
<dbReference type="AlphaFoldDB" id="A0A1H8NW71"/>
<gene>
    <name evidence="1" type="ORF">RTCCBAU85039_3609</name>
    <name evidence="2" type="ORF">SAMN05216228_101599</name>
</gene>
<organism evidence="1 3">
    <name type="scientific">Rhizobium tibeticum</name>
    <dbReference type="NCBI Taxonomy" id="501024"/>
    <lineage>
        <taxon>Bacteria</taxon>
        <taxon>Pseudomonadati</taxon>
        <taxon>Pseudomonadota</taxon>
        <taxon>Alphaproteobacteria</taxon>
        <taxon>Hyphomicrobiales</taxon>
        <taxon>Rhizobiaceae</taxon>
        <taxon>Rhizobium/Agrobacterium group</taxon>
        <taxon>Rhizobium</taxon>
    </lineage>
</organism>
<evidence type="ECO:0000313" key="2">
    <source>
        <dbReference type="EMBL" id="SEO33568.1"/>
    </source>
</evidence>
<evidence type="ECO:0000313" key="3">
    <source>
        <dbReference type="Proteomes" id="UP000183063"/>
    </source>
</evidence>
<dbReference type="EMBL" id="FOCV01000015">
    <property type="protein sequence ID" value="SEO33568.1"/>
    <property type="molecule type" value="Genomic_DNA"/>
</dbReference>
<dbReference type="RefSeq" id="WP_072377354.1">
    <property type="nucleotide sequence ID" value="NZ_FNXB01000018.1"/>
</dbReference>
<reference evidence="1" key="2">
    <citation type="submission" date="2016-10" db="EMBL/GenBank/DDBJ databases">
        <authorList>
            <person name="de Groot N.N."/>
        </authorList>
    </citation>
    <scope>NUCLEOTIDE SEQUENCE [LARGE SCALE GENOMIC DNA]</scope>
    <source>
        <strain evidence="1">CCBAU85039</strain>
    </source>
</reference>
<sequence>MPWSSCSGLPQMLVFRPRLARILKAAIDVAAEDERLKDITDGPGQALTDQQPADEGKQYIAVAGMAERLKLPISLCCQPKWEFPR</sequence>
<dbReference type="OrthoDB" id="7877312at2"/>
<reference evidence="3" key="3">
    <citation type="submission" date="2016-10" db="EMBL/GenBank/DDBJ databases">
        <authorList>
            <person name="Wibberg D."/>
        </authorList>
    </citation>
    <scope>NUCLEOTIDE SEQUENCE [LARGE SCALE GENOMIC DNA]</scope>
</reference>
<protein>
    <submittedName>
        <fullName evidence="1">Uncharacterized protein</fullName>
    </submittedName>
</protein>
<dbReference type="EMBL" id="FNXB01000018">
    <property type="protein sequence ID" value="SEI00079.1"/>
    <property type="molecule type" value="Genomic_DNA"/>
</dbReference>
<evidence type="ECO:0000313" key="4">
    <source>
        <dbReference type="Proteomes" id="UP000198939"/>
    </source>
</evidence>